<dbReference type="Pfam" id="PF04014">
    <property type="entry name" value="MazE_antitoxin"/>
    <property type="match status" value="1"/>
</dbReference>
<keyword evidence="3" id="KW-1185">Reference proteome</keyword>
<organism evidence="2 3">
    <name type="scientific">Haloplanus litoreus</name>
    <dbReference type="NCBI Taxonomy" id="767515"/>
    <lineage>
        <taxon>Archaea</taxon>
        <taxon>Methanobacteriati</taxon>
        <taxon>Methanobacteriota</taxon>
        <taxon>Stenosarchaea group</taxon>
        <taxon>Halobacteria</taxon>
        <taxon>Halobacteriales</taxon>
        <taxon>Haloferacaceae</taxon>
        <taxon>Haloplanus</taxon>
    </lineage>
</organism>
<dbReference type="SMART" id="SM00966">
    <property type="entry name" value="SpoVT_AbrB"/>
    <property type="match status" value="1"/>
</dbReference>
<name>A0ABD5ZTL2_9EURY</name>
<evidence type="ECO:0000313" key="2">
    <source>
        <dbReference type="EMBL" id="MFC7253832.1"/>
    </source>
</evidence>
<dbReference type="Proteomes" id="UP001596434">
    <property type="component" value="Unassembled WGS sequence"/>
</dbReference>
<dbReference type="SUPFAM" id="SSF109755">
    <property type="entry name" value="PhoU-like"/>
    <property type="match status" value="1"/>
</dbReference>
<dbReference type="InterPro" id="IPR026022">
    <property type="entry name" value="PhoU_dom"/>
</dbReference>
<accession>A0ABD5ZTL2</accession>
<sequence length="331" mass="36123">METRKLQKIGGSTYSVSLPKEWATEHHLEAGMPIRLYPHADGSLVVRRAARDGGPLSATEMQLPSSDAATVRRALQAAYAVGYDTVSLVSPGTFTTDERRTVRRLVDTMVGMSVVEETDAQVTVENLLDAGEVSVQQSVAQLQFTALSMHRSAVETLRHPDEGDRLAGRDDSADRLFRMITRHFNRSLTDFAEVDHLDVRRSKLFDYYLTARQLERVADHAVDVAAVADRSDGTAPESVLDDVCSLADRACEVVEAGTTAVLESSADRAYTVLDRRDAVVDDIHALDRALFERSPPDAYALSRVLAALVRTAACGGNAARVALRASVRPDD</sequence>
<reference evidence="2 3" key="1">
    <citation type="journal article" date="2019" name="Int. J. Syst. Evol. Microbiol.">
        <title>The Global Catalogue of Microorganisms (GCM) 10K type strain sequencing project: providing services to taxonomists for standard genome sequencing and annotation.</title>
        <authorList>
            <consortium name="The Broad Institute Genomics Platform"/>
            <consortium name="The Broad Institute Genome Sequencing Center for Infectious Disease"/>
            <person name="Wu L."/>
            <person name="Ma J."/>
        </authorList>
    </citation>
    <scope>NUCLEOTIDE SEQUENCE [LARGE SCALE GENOMIC DNA]</scope>
    <source>
        <strain evidence="2 3">GX21</strain>
    </source>
</reference>
<dbReference type="GeneID" id="96952119"/>
<dbReference type="PANTHER" id="PTHR42930:SF6">
    <property type="entry name" value="PHOSPHATE REGULATORY PROTEIN-LIKE PROTEIN"/>
    <property type="match status" value="1"/>
</dbReference>
<dbReference type="InterPro" id="IPR007159">
    <property type="entry name" value="SpoVT-AbrB_dom"/>
</dbReference>
<proteinExistence type="predicted"/>
<evidence type="ECO:0000313" key="3">
    <source>
        <dbReference type="Proteomes" id="UP001596434"/>
    </source>
</evidence>
<dbReference type="Pfam" id="PF01895">
    <property type="entry name" value="PhoU"/>
    <property type="match status" value="1"/>
</dbReference>
<dbReference type="InterPro" id="IPR038078">
    <property type="entry name" value="PhoU-like_sf"/>
</dbReference>
<gene>
    <name evidence="2" type="ORF">ACFQKE_00670</name>
</gene>
<dbReference type="PANTHER" id="PTHR42930">
    <property type="entry name" value="PHOSPHATE-SPECIFIC TRANSPORT SYSTEM ACCESSORY PROTEIN PHOU"/>
    <property type="match status" value="1"/>
</dbReference>
<protein>
    <submittedName>
        <fullName evidence="2">PhoU domain-containing protein</fullName>
    </submittedName>
</protein>
<dbReference type="Gene3D" id="1.20.58.220">
    <property type="entry name" value="Phosphate transport system protein phou homolog 2, domain 2"/>
    <property type="match status" value="1"/>
</dbReference>
<feature type="domain" description="SpoVT-AbrB" evidence="1">
    <location>
        <begin position="8"/>
        <end position="54"/>
    </location>
</feature>
<dbReference type="AlphaFoldDB" id="A0ABD5ZTL2"/>
<dbReference type="InterPro" id="IPR028366">
    <property type="entry name" value="PhoU"/>
</dbReference>
<dbReference type="RefSeq" id="WP_379701887.1">
    <property type="nucleotide sequence ID" value="NZ_JBHTAT010000001.1"/>
</dbReference>
<evidence type="ECO:0000259" key="1">
    <source>
        <dbReference type="SMART" id="SM00966"/>
    </source>
</evidence>
<comment type="caution">
    <text evidence="2">The sequence shown here is derived from an EMBL/GenBank/DDBJ whole genome shotgun (WGS) entry which is preliminary data.</text>
</comment>
<dbReference type="EMBL" id="JBHTAT010000001">
    <property type="protein sequence ID" value="MFC7253832.1"/>
    <property type="molecule type" value="Genomic_DNA"/>
</dbReference>